<dbReference type="InterPro" id="IPR052340">
    <property type="entry name" value="RNase_Y/CdgJ"/>
</dbReference>
<protein>
    <recommendedName>
        <fullName evidence="1">Stage 0 sporulation protein A homolog</fullName>
    </recommendedName>
</protein>
<dbReference type="Pfam" id="PF00072">
    <property type="entry name" value="Response_reg"/>
    <property type="match status" value="1"/>
</dbReference>
<name>A0A1S8MAM8_9CLOT</name>
<gene>
    <name evidence="3" type="primary">rssB_2</name>
    <name evidence="3" type="ORF">CROST_006260</name>
</gene>
<accession>A0A1S8MAM8</accession>
<dbReference type="AlphaFoldDB" id="A0A1S8MAM8"/>
<evidence type="ECO:0000313" key="3">
    <source>
        <dbReference type="EMBL" id="URZ09918.1"/>
    </source>
</evidence>
<sequence length="396" mass="46281">MNKKILFVDDERAILKAIRRELFDSEYDLFFAESGEEALELLSKISVDMIVIDMIMPGMGGYELLKVIKVKYPLTIRIILSGYTDEKVVFKSIYNNLAKLYLSKPWKNDEFKKMIDGVFKTEELLKNEKVLMSIRNIEKLPTINLIYEKISRLIEEDNYDIDVIIKYVEKDMVLSGQILKIVNSAFYGLKVSSVKSAVLNLGLINLKTIILTSEVFDFENRFVKKEKLWQHANLTNKLIIILYKAIINKKIPEYYYTAGLLHDIGKVILLKNYSEEYDEVYRLLYEDENNDICSVEKKYFNVSHDEVGGYMLQWWNLPYPIVETALYHHRPMNSNVVNRELVAISHIADYYSWSLIGDTVSAKLDDEVFNYLNISKQQCKDVINEVIRKENNYGEI</sequence>
<dbReference type="InterPro" id="IPR013976">
    <property type="entry name" value="HDOD"/>
</dbReference>
<dbReference type="SUPFAM" id="SSF52172">
    <property type="entry name" value="CheY-like"/>
    <property type="match status" value="1"/>
</dbReference>
<reference evidence="3 4" key="1">
    <citation type="submission" date="2022-04" db="EMBL/GenBank/DDBJ databases">
        <title>Genome sequence of C. roseum typestrain.</title>
        <authorList>
            <person name="Poehlein A."/>
            <person name="Schoch T."/>
            <person name="Duerre P."/>
            <person name="Daniel R."/>
        </authorList>
    </citation>
    <scope>NUCLEOTIDE SEQUENCE [LARGE SCALE GENOMIC DNA]</scope>
    <source>
        <strain evidence="3 4">DSM 7320</strain>
    </source>
</reference>
<evidence type="ECO:0000256" key="1">
    <source>
        <dbReference type="ARBA" id="ARBA00018672"/>
    </source>
</evidence>
<dbReference type="PROSITE" id="PS50110">
    <property type="entry name" value="RESPONSE_REGULATORY"/>
    <property type="match status" value="1"/>
</dbReference>
<dbReference type="Gene3D" id="1.10.3210.10">
    <property type="entry name" value="Hypothetical protein af1432"/>
    <property type="match status" value="1"/>
</dbReference>
<dbReference type="RefSeq" id="WP_077833512.1">
    <property type="nucleotide sequence ID" value="NZ_CP096983.1"/>
</dbReference>
<dbReference type="STRING" id="84029.CROST_23660"/>
<dbReference type="PANTHER" id="PTHR33525:SF3">
    <property type="entry name" value="RIBONUCLEASE Y"/>
    <property type="match status" value="1"/>
</dbReference>
<dbReference type="InterPro" id="IPR011006">
    <property type="entry name" value="CheY-like_superfamily"/>
</dbReference>
<dbReference type="Proteomes" id="UP000190951">
    <property type="component" value="Chromosome"/>
</dbReference>
<dbReference type="EMBL" id="CP096983">
    <property type="protein sequence ID" value="URZ09918.1"/>
    <property type="molecule type" value="Genomic_DNA"/>
</dbReference>
<organism evidence="3 4">
    <name type="scientific">Clostridium felsineum</name>
    <dbReference type="NCBI Taxonomy" id="36839"/>
    <lineage>
        <taxon>Bacteria</taxon>
        <taxon>Bacillati</taxon>
        <taxon>Bacillota</taxon>
        <taxon>Clostridia</taxon>
        <taxon>Eubacteriales</taxon>
        <taxon>Clostridiaceae</taxon>
        <taxon>Clostridium</taxon>
    </lineage>
</organism>
<dbReference type="PROSITE" id="PS51833">
    <property type="entry name" value="HDOD"/>
    <property type="match status" value="1"/>
</dbReference>
<dbReference type="SMART" id="SM00448">
    <property type="entry name" value="REC"/>
    <property type="match status" value="1"/>
</dbReference>
<dbReference type="SUPFAM" id="SSF109604">
    <property type="entry name" value="HD-domain/PDEase-like"/>
    <property type="match status" value="1"/>
</dbReference>
<dbReference type="Pfam" id="PF08668">
    <property type="entry name" value="HDOD"/>
    <property type="match status" value="1"/>
</dbReference>
<dbReference type="GO" id="GO:0000160">
    <property type="term" value="P:phosphorelay signal transduction system"/>
    <property type="evidence" value="ECO:0007669"/>
    <property type="project" value="InterPro"/>
</dbReference>
<keyword evidence="4" id="KW-1185">Reference proteome</keyword>
<proteinExistence type="predicted"/>
<comment type="function">
    <text evidence="2">May play the central regulatory role in sporulation. It may be an element of the effector pathway responsible for the activation of sporulation genes in response to nutritional stress. Spo0A may act in concert with spo0H (a sigma factor) to control the expression of some genes that are critical to the sporulation process.</text>
</comment>
<evidence type="ECO:0000256" key="2">
    <source>
        <dbReference type="ARBA" id="ARBA00024867"/>
    </source>
</evidence>
<dbReference type="Gene3D" id="3.40.50.2300">
    <property type="match status" value="1"/>
</dbReference>
<dbReference type="InterPro" id="IPR001789">
    <property type="entry name" value="Sig_transdc_resp-reg_receiver"/>
</dbReference>
<dbReference type="CDD" id="cd17569">
    <property type="entry name" value="REC_HupR-like"/>
    <property type="match status" value="1"/>
</dbReference>
<dbReference type="KEGG" id="crw:CROST_006260"/>
<dbReference type="PANTHER" id="PTHR33525">
    <property type="match status" value="1"/>
</dbReference>
<evidence type="ECO:0000313" key="4">
    <source>
        <dbReference type="Proteomes" id="UP000190951"/>
    </source>
</evidence>